<feature type="transmembrane region" description="Helical" evidence="5">
    <location>
        <begin position="397"/>
        <end position="416"/>
    </location>
</feature>
<evidence type="ECO:0000256" key="3">
    <source>
        <dbReference type="ARBA" id="ARBA00023012"/>
    </source>
</evidence>
<evidence type="ECO:0000313" key="8">
    <source>
        <dbReference type="Proteomes" id="UP000530928"/>
    </source>
</evidence>
<feature type="transmembrane region" description="Helical" evidence="5">
    <location>
        <begin position="446"/>
        <end position="465"/>
    </location>
</feature>
<feature type="transmembrane region" description="Helical" evidence="5">
    <location>
        <begin position="504"/>
        <end position="528"/>
    </location>
</feature>
<protein>
    <submittedName>
        <fullName evidence="7">Signal transduction histidine kinase</fullName>
    </submittedName>
</protein>
<dbReference type="AlphaFoldDB" id="A0A7W0CNC2"/>
<keyword evidence="1" id="KW-0808">Transferase</keyword>
<dbReference type="CDD" id="cd16917">
    <property type="entry name" value="HATPase_UhpB-NarQ-NarX-like"/>
    <property type="match status" value="1"/>
</dbReference>
<dbReference type="InterPro" id="IPR036890">
    <property type="entry name" value="HATPase_C_sf"/>
</dbReference>
<keyword evidence="5" id="KW-0812">Transmembrane</keyword>
<dbReference type="SMART" id="SM00387">
    <property type="entry name" value="HATPase_c"/>
    <property type="match status" value="1"/>
</dbReference>
<feature type="transmembrane region" description="Helical" evidence="5">
    <location>
        <begin position="324"/>
        <end position="350"/>
    </location>
</feature>
<name>A0A7W0CNC2_9ACTN</name>
<feature type="transmembrane region" description="Helical" evidence="5">
    <location>
        <begin position="12"/>
        <end position="42"/>
    </location>
</feature>
<dbReference type="Gene3D" id="1.20.5.1930">
    <property type="match status" value="1"/>
</dbReference>
<keyword evidence="5" id="KW-1133">Transmembrane helix</keyword>
<dbReference type="RefSeq" id="WP_246379201.1">
    <property type="nucleotide sequence ID" value="NZ_BAABAM010000005.1"/>
</dbReference>
<evidence type="ECO:0000259" key="6">
    <source>
        <dbReference type="SMART" id="SM00387"/>
    </source>
</evidence>
<dbReference type="Pfam" id="PF07730">
    <property type="entry name" value="HisKA_3"/>
    <property type="match status" value="1"/>
</dbReference>
<dbReference type="GO" id="GO:0046983">
    <property type="term" value="F:protein dimerization activity"/>
    <property type="evidence" value="ECO:0007669"/>
    <property type="project" value="InterPro"/>
</dbReference>
<feature type="transmembrane region" description="Helical" evidence="5">
    <location>
        <begin position="267"/>
        <end position="291"/>
    </location>
</feature>
<dbReference type="EMBL" id="JACDUR010000005">
    <property type="protein sequence ID" value="MBA2894110.1"/>
    <property type="molecule type" value="Genomic_DNA"/>
</dbReference>
<keyword evidence="3" id="KW-0902">Two-component regulatory system</keyword>
<proteinExistence type="predicted"/>
<feature type="domain" description="Histidine kinase/HSP90-like ATPase" evidence="6">
    <location>
        <begin position="815"/>
        <end position="904"/>
    </location>
</feature>
<evidence type="ECO:0000256" key="1">
    <source>
        <dbReference type="ARBA" id="ARBA00022679"/>
    </source>
</evidence>
<dbReference type="InterPro" id="IPR011712">
    <property type="entry name" value="Sig_transdc_His_kin_sub3_dim/P"/>
</dbReference>
<keyword evidence="5" id="KW-0472">Membrane</keyword>
<dbReference type="Gene3D" id="3.30.565.10">
    <property type="entry name" value="Histidine kinase-like ATPase, C-terminal domain"/>
    <property type="match status" value="1"/>
</dbReference>
<dbReference type="PANTHER" id="PTHR24421">
    <property type="entry name" value="NITRATE/NITRITE SENSOR PROTEIN NARX-RELATED"/>
    <property type="match status" value="1"/>
</dbReference>
<dbReference type="GO" id="GO:0000155">
    <property type="term" value="F:phosphorelay sensor kinase activity"/>
    <property type="evidence" value="ECO:0007669"/>
    <property type="project" value="InterPro"/>
</dbReference>
<feature type="region of interest" description="Disordered" evidence="4">
    <location>
        <begin position="885"/>
        <end position="904"/>
    </location>
</feature>
<evidence type="ECO:0000313" key="7">
    <source>
        <dbReference type="EMBL" id="MBA2894110.1"/>
    </source>
</evidence>
<evidence type="ECO:0000256" key="2">
    <source>
        <dbReference type="ARBA" id="ARBA00022777"/>
    </source>
</evidence>
<evidence type="ECO:0000256" key="4">
    <source>
        <dbReference type="SAM" id="MobiDB-lite"/>
    </source>
</evidence>
<dbReference type="InterPro" id="IPR003594">
    <property type="entry name" value="HATPase_dom"/>
</dbReference>
<dbReference type="InterPro" id="IPR050482">
    <property type="entry name" value="Sensor_HK_TwoCompSys"/>
</dbReference>
<dbReference type="GO" id="GO:0016020">
    <property type="term" value="C:membrane"/>
    <property type="evidence" value="ECO:0007669"/>
    <property type="project" value="InterPro"/>
</dbReference>
<dbReference type="Pfam" id="PF02518">
    <property type="entry name" value="HATPase_c"/>
    <property type="match status" value="1"/>
</dbReference>
<keyword evidence="8" id="KW-1185">Reference proteome</keyword>
<feature type="transmembrane region" description="Helical" evidence="5">
    <location>
        <begin position="362"/>
        <end position="385"/>
    </location>
</feature>
<feature type="transmembrane region" description="Helical" evidence="5">
    <location>
        <begin position="540"/>
        <end position="561"/>
    </location>
</feature>
<reference evidence="7 8" key="1">
    <citation type="submission" date="2020-07" db="EMBL/GenBank/DDBJ databases">
        <title>Genomic Encyclopedia of Type Strains, Phase IV (KMG-IV): sequencing the most valuable type-strain genomes for metagenomic binning, comparative biology and taxonomic classification.</title>
        <authorList>
            <person name="Goeker M."/>
        </authorList>
    </citation>
    <scope>NUCLEOTIDE SEQUENCE [LARGE SCALE GENOMIC DNA]</scope>
    <source>
        <strain evidence="7 8">DSM 45533</strain>
    </source>
</reference>
<comment type="caution">
    <text evidence="7">The sequence shown here is derived from an EMBL/GenBank/DDBJ whole genome shotgun (WGS) entry which is preliminary data.</text>
</comment>
<dbReference type="Proteomes" id="UP000530928">
    <property type="component" value="Unassembled WGS sequence"/>
</dbReference>
<feature type="region of interest" description="Disordered" evidence="4">
    <location>
        <begin position="234"/>
        <end position="258"/>
    </location>
</feature>
<keyword evidence="2 7" id="KW-0418">Kinase</keyword>
<accession>A0A7W0CNC2</accession>
<dbReference type="SUPFAM" id="SSF55874">
    <property type="entry name" value="ATPase domain of HSP90 chaperone/DNA topoisomerase II/histidine kinase"/>
    <property type="match status" value="1"/>
</dbReference>
<feature type="transmembrane region" description="Helical" evidence="5">
    <location>
        <begin position="477"/>
        <end position="498"/>
    </location>
</feature>
<evidence type="ECO:0000256" key="5">
    <source>
        <dbReference type="SAM" id="Phobius"/>
    </source>
</evidence>
<sequence>MRGLRRAAVYGMVAGVVAAVYFGLLAVSVDGLVAALAAGALFHPVRQRLRPLFGVERDPYRLADRLSRSVQAASGPGEALASGAVAIRQTLGAAGVLVEVDGSAAVADGSLEGEAHETKLVWHGLAVGRLTVVGERPDPALVDSLARHLAEVAHAVRLTEDLRGAHERLLAAREEERGRLLRVLQDGLGVTLTGLVDLLGRARGSADAGELLLTARTRLADAVERVRDLVYGMHLPDPRPPAPRRPGQQAAARVHDAESSWSPRRRAVVVTAWAGALCSNLAVAAAAWFAWRTDWAVLMQPIDPIGTLFPPAGAFLITYRPRLVVAWLMWSGGLVWALYSLALCASHWMHLADQGNPAYVPLAWFSVWAWVFPVTTFSGFLPMLFPDGRLPSARWRPVWWGLVVLCAGHSTLMALMPNPELEIKLPLDNPVGVEALGGLPWLVETHIGWVMVPLYSLAVLSLAFRYRAAGREVRGRIVWFVGTMAAYMAFWVARVVFADDSGDVVLVAIQLLLLAGAPISIVASVVRHGFYGIRVALNRTLVYVALAALLAGAYTIMIWAGDRLAGGYGPVAGLAATLAVGAVSHPLRVRLEGMVDRAFGVERDPYRAADRLSRTSQQAESPAEALASAIRLLRWSTNARGVAVEAGEERYSDGRLGARPRSLPLSWQGESAGTLLVSGGVGTGREQLTVMAKHLAELAHAVRLAEDLRRSRERIRATRDQERRRLARELHDGLGPALTGVVMMLDAARRAPDPALLERTQDELRATVVSVRSLVAGLRPPVLDDLGLECALREAADVPGVEVDLVVSAGELPPEVELAAYRIVLEALTNVRRHAGATRAVVRLSGEDGVLRVRVDDDGAGLPSSAVPGVGLTSMLERATEVGGSCAVEPRPGGGTSVEARLPL</sequence>
<organism evidence="7 8">
    <name type="scientific">Nonomuraea soli</name>
    <dbReference type="NCBI Taxonomy" id="1032476"/>
    <lineage>
        <taxon>Bacteria</taxon>
        <taxon>Bacillati</taxon>
        <taxon>Actinomycetota</taxon>
        <taxon>Actinomycetes</taxon>
        <taxon>Streptosporangiales</taxon>
        <taxon>Streptosporangiaceae</taxon>
        <taxon>Nonomuraea</taxon>
    </lineage>
</organism>
<gene>
    <name evidence="7" type="ORF">HNR30_005471</name>
</gene>